<feature type="compositionally biased region" description="Low complexity" evidence="3">
    <location>
        <begin position="32"/>
        <end position="51"/>
    </location>
</feature>
<feature type="compositionally biased region" description="Low complexity" evidence="3">
    <location>
        <begin position="103"/>
        <end position="113"/>
    </location>
</feature>
<dbReference type="EMBL" id="NJHN03000031">
    <property type="protein sequence ID" value="KAH9423748.1"/>
    <property type="molecule type" value="Genomic_DNA"/>
</dbReference>
<gene>
    <name evidence="5" type="primary">CRAMP1L</name>
    <name evidence="5" type="ORF">DERP_005329</name>
</gene>
<organism evidence="5 6">
    <name type="scientific">Dermatophagoides pteronyssinus</name>
    <name type="common">European house dust mite</name>
    <dbReference type="NCBI Taxonomy" id="6956"/>
    <lineage>
        <taxon>Eukaryota</taxon>
        <taxon>Metazoa</taxon>
        <taxon>Ecdysozoa</taxon>
        <taxon>Arthropoda</taxon>
        <taxon>Chelicerata</taxon>
        <taxon>Arachnida</taxon>
        <taxon>Acari</taxon>
        <taxon>Acariformes</taxon>
        <taxon>Sarcoptiformes</taxon>
        <taxon>Astigmata</taxon>
        <taxon>Psoroptidia</taxon>
        <taxon>Analgoidea</taxon>
        <taxon>Pyroglyphidae</taxon>
        <taxon>Dermatophagoidinae</taxon>
        <taxon>Dermatophagoides</taxon>
    </lineage>
</organism>
<feature type="region of interest" description="Disordered" evidence="3">
    <location>
        <begin position="103"/>
        <end position="191"/>
    </location>
</feature>
<feature type="region of interest" description="Disordered" evidence="3">
    <location>
        <begin position="758"/>
        <end position="799"/>
    </location>
</feature>
<dbReference type="Proteomes" id="UP000887458">
    <property type="component" value="Unassembled WGS sequence"/>
</dbReference>
<evidence type="ECO:0000256" key="3">
    <source>
        <dbReference type="SAM" id="MobiDB-lite"/>
    </source>
</evidence>
<feature type="region of interest" description="Disordered" evidence="3">
    <location>
        <begin position="577"/>
        <end position="653"/>
    </location>
</feature>
<reference evidence="5 6" key="2">
    <citation type="journal article" date="2022" name="Mol. Biol. Evol.">
        <title>Comparative Genomics Reveals Insights into the Divergent Evolution of Astigmatic Mites and Household Pest Adaptations.</title>
        <authorList>
            <person name="Xiong Q."/>
            <person name="Wan A.T."/>
            <person name="Liu X."/>
            <person name="Fung C.S."/>
            <person name="Xiao X."/>
            <person name="Malainual N."/>
            <person name="Hou J."/>
            <person name="Wang L."/>
            <person name="Wang M."/>
            <person name="Yang K.Y."/>
            <person name="Cui Y."/>
            <person name="Leung E.L."/>
            <person name="Nong W."/>
            <person name="Shin S.K."/>
            <person name="Au S.W."/>
            <person name="Jeong K.Y."/>
            <person name="Chew F.T."/>
            <person name="Hui J.H."/>
            <person name="Leung T.F."/>
            <person name="Tungtrongchitr A."/>
            <person name="Zhong N."/>
            <person name="Liu Z."/>
            <person name="Tsui S.K."/>
        </authorList>
    </citation>
    <scope>NUCLEOTIDE SEQUENCE [LARGE SCALE GENOMIC DNA]</scope>
    <source>
        <strain evidence="5">Derp</strain>
    </source>
</reference>
<dbReference type="SMART" id="SM00717">
    <property type="entry name" value="SANT"/>
    <property type="match status" value="1"/>
</dbReference>
<evidence type="ECO:0000313" key="6">
    <source>
        <dbReference type="Proteomes" id="UP000887458"/>
    </source>
</evidence>
<feature type="domain" description="Myb-like" evidence="4">
    <location>
        <begin position="195"/>
        <end position="255"/>
    </location>
</feature>
<feature type="region of interest" description="Disordered" evidence="3">
    <location>
        <begin position="518"/>
        <end position="540"/>
    </location>
</feature>
<keyword evidence="1" id="KW-0238">DNA-binding</keyword>
<evidence type="ECO:0000313" key="5">
    <source>
        <dbReference type="EMBL" id="KAH9423748.1"/>
    </source>
</evidence>
<feature type="compositionally biased region" description="Polar residues" evidence="3">
    <location>
        <begin position="144"/>
        <end position="157"/>
    </location>
</feature>
<feature type="region of interest" description="Disordered" evidence="3">
    <location>
        <begin position="816"/>
        <end position="859"/>
    </location>
</feature>
<evidence type="ECO:0000256" key="1">
    <source>
        <dbReference type="ARBA" id="ARBA00023125"/>
    </source>
</evidence>
<dbReference type="Gene3D" id="1.10.10.60">
    <property type="entry name" value="Homeodomain-like"/>
    <property type="match status" value="1"/>
</dbReference>
<evidence type="ECO:0000259" key="4">
    <source>
        <dbReference type="SMART" id="SM00717"/>
    </source>
</evidence>
<dbReference type="CDD" id="cd00167">
    <property type="entry name" value="SANT"/>
    <property type="match status" value="1"/>
</dbReference>
<dbReference type="InterPro" id="IPR001005">
    <property type="entry name" value="SANT/Myb"/>
</dbReference>
<feature type="region of interest" description="Disordered" evidence="3">
    <location>
        <begin position="23"/>
        <end position="84"/>
    </location>
</feature>
<protein>
    <submittedName>
        <fullName evidence="5">Chromatin binding</fullName>
    </submittedName>
</protein>
<feature type="compositionally biased region" description="Polar residues" evidence="3">
    <location>
        <begin position="57"/>
        <end position="71"/>
    </location>
</feature>
<sequence>MRTIKRKRLENSNDVEIECNSLLDEHSSTKRQSPNNVSSSINQQQQHQELSPPDDQNICSGQESPPSTNDFKTPLPVTNDHFNIRRKSNRILSLKRLNQSLQQQQNSNLVTSSTSDHNDLQQQQQQAQISECDQNSIPAFDTGQKPNQTSDISSTALNNNEANSNCNQIKNSSSTTTSVTTANTSNSNSGKSLRKIQAWTEDDIRWFFEALGEHGKDFPHIQSYIASRCEKKGIAPEMIKNYEQVRHFYYRMWHKISQLLKISANVDKGIQEIYGLINYGEIWKRFGPKFDCRLNVSLQQLVDYGYTVVKMKGKNVRIRTPVCNALKKIHNIDNKINKPATQPSMPKEIQIELIPATNSDWIRVHSLAQNPRLRTKLSMQQRLSTLISYLEKRWNPNRLLNNDLIDQSSLNNDNCRIRLRAQNSARLCDVTLKSTANSISYHSYRSTTHGTGQIDVSLSAYLKNTFNDANSLMKKSKMNKKTAAAAAKKSTNISMDTNGLTAISKDSNIECCECPNVDNNNKDERNEKDDDNGNDPQPIDLFKLLDSMNEELEVSPRNHYMNDKNKSYSEWKNDYEQESITNSTQSVNDIDDDDIRLPEPPSNQTLAQWLSGGGDIDDEDDDSGVGSVDVNKPILNDDLDGDNESSQKNISDNDQSIKITDISKSNRKRSCTKDLTETVEMLTAEQALIGWTLNEGKMVTIGELYLLFCQPEKITLEYSWIVVDEKDSLVCDEIQSKPLNTLKKFLIAAEMTLMNYKKSTNNNNNNLSISSSNLRKRQANKNSTTTTTTNTITNQQQPNSQLLSNLIQETILNDNVTNNPEQSSNQNDDNISDEDGRNSKPIIATKSGHSSKSNLNKSSCLVSNENGEKIKTIKNNRTTAVLVDDPHKIDEVLKELKIRGRRAGRPVNKFMYNNHHPNKILNMNGNSLSQPQPTSKSTVLLTVRASNLRQSVDGTIPKQIVLTAMTNDVKNPEKSSSVLIPIQLETAAKSSSSTTTDSTTYFQLMPSTQNLSIQTDSTVTMTEMDKTNEWFSNSTQDGSFLLSNDYHPLQSSSSSMVKTVEPVLVPLAPLPTDIETHMNTFAEDNSIDLMAKFADLAEQITSTDGGKSIH</sequence>
<feature type="compositionally biased region" description="Low complexity" evidence="3">
    <location>
        <begin position="759"/>
        <end position="773"/>
    </location>
</feature>
<evidence type="ECO:0000256" key="2">
    <source>
        <dbReference type="ARBA" id="ARBA00023242"/>
    </source>
</evidence>
<keyword evidence="6" id="KW-1185">Reference proteome</keyword>
<dbReference type="PANTHER" id="PTHR21677:SF1">
    <property type="entry name" value="PROTEIN CRAMPED-LIKE"/>
    <property type="match status" value="1"/>
</dbReference>
<feature type="compositionally biased region" description="Polar residues" evidence="3">
    <location>
        <begin position="578"/>
        <end position="588"/>
    </location>
</feature>
<dbReference type="PANTHER" id="PTHR21677">
    <property type="entry name" value="CRAMPED PROTEIN"/>
    <property type="match status" value="1"/>
</dbReference>
<feature type="compositionally biased region" description="Low complexity" evidence="3">
    <location>
        <begin position="158"/>
        <end position="189"/>
    </location>
</feature>
<feature type="compositionally biased region" description="Polar residues" evidence="3">
    <location>
        <begin position="816"/>
        <end position="829"/>
    </location>
</feature>
<comment type="caution">
    <text evidence="5">The sequence shown here is derived from an EMBL/GenBank/DDBJ whole genome shotgun (WGS) entry which is preliminary data.</text>
</comment>
<accession>A0ABQ8JMB3</accession>
<reference evidence="5 6" key="1">
    <citation type="journal article" date="2018" name="J. Allergy Clin. Immunol.">
        <title>High-quality assembly of Dermatophagoides pteronyssinus genome and transcriptome reveals a wide range of novel allergens.</title>
        <authorList>
            <person name="Liu X.Y."/>
            <person name="Yang K.Y."/>
            <person name="Wang M.Q."/>
            <person name="Kwok J.S."/>
            <person name="Zeng X."/>
            <person name="Yang Z."/>
            <person name="Xiao X.J."/>
            <person name="Lau C.P."/>
            <person name="Li Y."/>
            <person name="Huang Z.M."/>
            <person name="Ba J.G."/>
            <person name="Yim A.K."/>
            <person name="Ouyang C.Y."/>
            <person name="Ngai S.M."/>
            <person name="Chan T.F."/>
            <person name="Leung E.L."/>
            <person name="Liu L."/>
            <person name="Liu Z.G."/>
            <person name="Tsui S.K."/>
        </authorList>
    </citation>
    <scope>NUCLEOTIDE SEQUENCE [LARGE SCALE GENOMIC DNA]</scope>
    <source>
        <strain evidence="5">Derp</strain>
    </source>
</reference>
<dbReference type="InterPro" id="IPR055315">
    <property type="entry name" value="Cramped-like"/>
</dbReference>
<proteinExistence type="predicted"/>
<name>A0ABQ8JMB3_DERPT</name>
<feature type="compositionally biased region" description="Low complexity" evidence="3">
    <location>
        <begin position="846"/>
        <end position="859"/>
    </location>
</feature>
<feature type="compositionally biased region" description="Low complexity" evidence="3">
    <location>
        <begin position="780"/>
        <end position="799"/>
    </location>
</feature>
<feature type="compositionally biased region" description="Polar residues" evidence="3">
    <location>
        <begin position="644"/>
        <end position="653"/>
    </location>
</feature>
<keyword evidence="2" id="KW-0539">Nucleus</keyword>